<dbReference type="Proteomes" id="UP000018201">
    <property type="component" value="Unassembled WGS sequence"/>
</dbReference>
<protein>
    <submittedName>
        <fullName evidence="2">Uncharacterized protein</fullName>
    </submittedName>
</protein>
<reference evidence="2" key="1">
    <citation type="submission" date="2013-10" db="EMBL/GenBank/DDBJ databases">
        <title>Genomic analysis of the causative agents of coccidiosis in chickens.</title>
        <authorList>
            <person name="Reid A.J."/>
            <person name="Blake D."/>
            <person name="Billington K."/>
            <person name="Browne H."/>
            <person name="Dunn M."/>
            <person name="Hung S."/>
            <person name="Kawahara F."/>
            <person name="Miranda-Saavedra D."/>
            <person name="Mourier T."/>
            <person name="Nagra H."/>
            <person name="Otto T.D."/>
            <person name="Rawlings N."/>
            <person name="Sanchez A."/>
            <person name="Sanders M."/>
            <person name="Subramaniam C."/>
            <person name="Tay Y."/>
            <person name="Dear P."/>
            <person name="Doerig C."/>
            <person name="Gruber A."/>
            <person name="Parkinson J."/>
            <person name="Shirley M."/>
            <person name="Wan K.L."/>
            <person name="Berriman M."/>
            <person name="Tomley F."/>
            <person name="Pain A."/>
        </authorList>
    </citation>
    <scope>NUCLEOTIDE SEQUENCE [LARGE SCALE GENOMIC DNA]</scope>
    <source>
        <strain evidence="2">Houghton</strain>
    </source>
</reference>
<reference evidence="2" key="2">
    <citation type="submission" date="2013-10" db="EMBL/GenBank/DDBJ databases">
        <authorList>
            <person name="Aslett M."/>
        </authorList>
    </citation>
    <scope>NUCLEOTIDE SEQUENCE [LARGE SCALE GENOMIC DNA]</scope>
    <source>
        <strain evidence="2">Houghton</strain>
    </source>
</reference>
<evidence type="ECO:0000256" key="1">
    <source>
        <dbReference type="SAM" id="MobiDB-lite"/>
    </source>
</evidence>
<organism evidence="2 3">
    <name type="scientific">Eimeria praecox</name>
    <dbReference type="NCBI Taxonomy" id="51316"/>
    <lineage>
        <taxon>Eukaryota</taxon>
        <taxon>Sar</taxon>
        <taxon>Alveolata</taxon>
        <taxon>Apicomplexa</taxon>
        <taxon>Conoidasida</taxon>
        <taxon>Coccidia</taxon>
        <taxon>Eucoccidiorida</taxon>
        <taxon>Eimeriorina</taxon>
        <taxon>Eimeriidae</taxon>
        <taxon>Eimeria</taxon>
    </lineage>
</organism>
<gene>
    <name evidence="2" type="ORF">EPH_0006450</name>
</gene>
<sequence>MSGSSVREPGHTIRRLSDSKDASQGDTALSQLIEECVAMEEDLGQTVPQGSSSHHALDAAEHVARIAFALSQEALAFETEKQQAQQATHPTFSPILPYPASAGMNYHDQHLEEATGMAGQQAAELDEQLLLSGLTTAEHKPGSVPPEPLSSSALPVGGALQPVLLENQLVSESPSPFHWFEQGGVSGVQA</sequence>
<accession>U6G930</accession>
<keyword evidence="3" id="KW-1185">Reference proteome</keyword>
<dbReference type="OrthoDB" id="352432at2759"/>
<proteinExistence type="predicted"/>
<feature type="compositionally biased region" description="Basic and acidic residues" evidence="1">
    <location>
        <begin position="8"/>
        <end position="23"/>
    </location>
</feature>
<dbReference type="EMBL" id="HG691162">
    <property type="protein sequence ID" value="CDI75848.1"/>
    <property type="molecule type" value="Genomic_DNA"/>
</dbReference>
<name>U6G930_9EIME</name>
<feature type="region of interest" description="Disordered" evidence="1">
    <location>
        <begin position="1"/>
        <end position="28"/>
    </location>
</feature>
<evidence type="ECO:0000313" key="2">
    <source>
        <dbReference type="EMBL" id="CDI75848.1"/>
    </source>
</evidence>
<dbReference type="AlphaFoldDB" id="U6G930"/>
<dbReference type="VEuPathDB" id="ToxoDB:EPH_0006450"/>
<evidence type="ECO:0000313" key="3">
    <source>
        <dbReference type="Proteomes" id="UP000018201"/>
    </source>
</evidence>